<feature type="region of interest" description="Disordered" evidence="1">
    <location>
        <begin position="40"/>
        <end position="99"/>
    </location>
</feature>
<evidence type="ECO:0000313" key="2">
    <source>
        <dbReference type="EMBL" id="BBH02321.1"/>
    </source>
</evidence>
<dbReference type="EMBL" id="AP019300">
    <property type="protein sequence ID" value="BBH02321.1"/>
    <property type="molecule type" value="Genomic_DNA"/>
</dbReference>
<feature type="compositionally biased region" description="Low complexity" evidence="1">
    <location>
        <begin position="40"/>
        <end position="59"/>
    </location>
</feature>
<accession>A0A4Y1RDL4</accession>
<protein>
    <recommendedName>
        <fullName evidence="3">Ankyrin repeat family protein</fullName>
    </recommendedName>
</protein>
<proteinExistence type="predicted"/>
<dbReference type="AlphaFoldDB" id="A0A4Y1RDL4"/>
<feature type="compositionally biased region" description="Polar residues" evidence="1">
    <location>
        <begin position="348"/>
        <end position="357"/>
    </location>
</feature>
<name>A0A4Y1RDL4_PRUDU</name>
<evidence type="ECO:0008006" key="3">
    <source>
        <dbReference type="Google" id="ProtNLM"/>
    </source>
</evidence>
<feature type="compositionally biased region" description="Low complexity" evidence="1">
    <location>
        <begin position="67"/>
        <end position="78"/>
    </location>
</feature>
<feature type="region of interest" description="Disordered" evidence="1">
    <location>
        <begin position="336"/>
        <end position="357"/>
    </location>
</feature>
<gene>
    <name evidence="2" type="ORF">Prudu_012852</name>
</gene>
<reference evidence="2" key="1">
    <citation type="journal article" date="2019" name="Science">
        <title>Mutation of a bHLH transcription factor allowed almond domestication.</title>
        <authorList>
            <person name="Sanchez-Perez R."/>
            <person name="Pavan S."/>
            <person name="Mazzeo R."/>
            <person name="Moldovan C."/>
            <person name="Aiese Cigliano R."/>
            <person name="Del Cueto J."/>
            <person name="Ricciardi F."/>
            <person name="Lotti C."/>
            <person name="Ricciardi L."/>
            <person name="Dicenta F."/>
            <person name="Lopez-Marques R.L."/>
            <person name="Lindberg Moller B."/>
        </authorList>
    </citation>
    <scope>NUCLEOTIDE SEQUENCE</scope>
</reference>
<feature type="region of interest" description="Disordered" evidence="1">
    <location>
        <begin position="1"/>
        <end position="28"/>
    </location>
</feature>
<evidence type="ECO:0000256" key="1">
    <source>
        <dbReference type="SAM" id="MobiDB-lite"/>
    </source>
</evidence>
<organism evidence="2">
    <name type="scientific">Prunus dulcis</name>
    <name type="common">Almond</name>
    <name type="synonym">Amygdalus dulcis</name>
    <dbReference type="NCBI Taxonomy" id="3755"/>
    <lineage>
        <taxon>Eukaryota</taxon>
        <taxon>Viridiplantae</taxon>
        <taxon>Streptophyta</taxon>
        <taxon>Embryophyta</taxon>
        <taxon>Tracheophyta</taxon>
        <taxon>Spermatophyta</taxon>
        <taxon>Magnoliopsida</taxon>
        <taxon>eudicotyledons</taxon>
        <taxon>Gunneridae</taxon>
        <taxon>Pentapetalae</taxon>
        <taxon>rosids</taxon>
        <taxon>fabids</taxon>
        <taxon>Rosales</taxon>
        <taxon>Rosaceae</taxon>
        <taxon>Amygdaloideae</taxon>
        <taxon>Amygdaleae</taxon>
        <taxon>Prunus</taxon>
    </lineage>
</organism>
<sequence>MKLAMTTTHGSEPPTQLTAAATAAASAATAPALMDRLAVGPAGSQAPASSASSVAQPVSARRRHRPASTTDATSTDASGSQPAKKNTRGPCRQLKTAKVTRVTNSRINIGYDERHRAAPTAELHSSLAHDIGHVIRSYCPMQWKSWKVMPDETKTEVRGQLSTNYNLEDLDEESLAYVNRLFSERYKQWKSDLHHHFEAFDDPQVALQEGARKSLRGWRINKAKSIRAIGRRRLFSIIRVPGPSPIGWMPGVRVQIPEIDVFGDVYVRPGNELAESLHTTMVERSQLVLQESASQLPPDTPLESVDPPQDAGFQILTETLDQTLGRRPGHIVEGWGMPGGGNPDPVHQRSQTVRSLL</sequence>
<feature type="compositionally biased region" description="Polar residues" evidence="1">
    <location>
        <begin position="1"/>
        <end position="17"/>
    </location>
</feature>
<feature type="compositionally biased region" description="Low complexity" evidence="1">
    <location>
        <begin position="18"/>
        <end position="28"/>
    </location>
</feature>